<feature type="transmembrane region" description="Helical" evidence="5">
    <location>
        <begin position="301"/>
        <end position="322"/>
    </location>
</feature>
<evidence type="ECO:0000313" key="8">
    <source>
        <dbReference type="Proteomes" id="UP000000254"/>
    </source>
</evidence>
<evidence type="ECO:0000256" key="2">
    <source>
        <dbReference type="ARBA" id="ARBA00022692"/>
    </source>
</evidence>
<dbReference type="GO" id="GO:0140359">
    <property type="term" value="F:ABC-type transporter activity"/>
    <property type="evidence" value="ECO:0007669"/>
    <property type="project" value="InterPro"/>
</dbReference>
<dbReference type="Gene3D" id="3.40.1710.10">
    <property type="entry name" value="abc type-2 transporter like domain"/>
    <property type="match status" value="1"/>
</dbReference>
<dbReference type="HOGENOM" id="CLU_055390_0_0_2"/>
<name>A3DPB7_STAMF</name>
<dbReference type="PANTHER" id="PTHR43471:SF3">
    <property type="entry name" value="ABC TRANSPORTER PERMEASE PROTEIN NATB"/>
    <property type="match status" value="1"/>
</dbReference>
<reference evidence="7 8" key="2">
    <citation type="journal article" date="2009" name="Stand. Genomic Sci.">
        <title>Complete genome sequence of Staphylothermus marinus Stetter and Fiala 1986 type strain F1.</title>
        <authorList>
            <person name="Anderson I.J."/>
            <person name="Sun H."/>
            <person name="Lapidus A."/>
            <person name="Copeland A."/>
            <person name="Glavina Del Rio T."/>
            <person name="Tice H."/>
            <person name="Dalin E."/>
            <person name="Lucas S."/>
            <person name="Barry K."/>
            <person name="Land M."/>
            <person name="Richardson P."/>
            <person name="Huber H."/>
            <person name="Kyrpides N.C."/>
        </authorList>
    </citation>
    <scope>NUCLEOTIDE SEQUENCE [LARGE SCALE GENOMIC DNA]</scope>
    <source>
        <strain evidence="8">ATCC 43588 / DSM 3639 / JCM 9404 / F1</strain>
    </source>
</reference>
<accession>A3DPB7</accession>
<proteinExistence type="predicted"/>
<keyword evidence="3 5" id="KW-1133">Transmembrane helix</keyword>
<dbReference type="eggNOG" id="arCOG01462">
    <property type="taxonomic scope" value="Archaea"/>
</dbReference>
<dbReference type="Pfam" id="PF12698">
    <property type="entry name" value="ABC2_membrane_3"/>
    <property type="match status" value="1"/>
</dbReference>
<keyword evidence="2 5" id="KW-0812">Transmembrane</keyword>
<dbReference type="GO" id="GO:0016020">
    <property type="term" value="C:membrane"/>
    <property type="evidence" value="ECO:0007669"/>
    <property type="project" value="UniProtKB-SubCell"/>
</dbReference>
<feature type="transmembrane region" description="Helical" evidence="5">
    <location>
        <begin position="389"/>
        <end position="406"/>
    </location>
</feature>
<evidence type="ECO:0000256" key="5">
    <source>
        <dbReference type="SAM" id="Phobius"/>
    </source>
</evidence>
<feature type="domain" description="ABC-2 type transporter transmembrane" evidence="6">
    <location>
        <begin position="22"/>
        <end position="407"/>
    </location>
</feature>
<evidence type="ECO:0000256" key="1">
    <source>
        <dbReference type="ARBA" id="ARBA00004141"/>
    </source>
</evidence>
<gene>
    <name evidence="7" type="ordered locus">Smar_1386</name>
</gene>
<evidence type="ECO:0000256" key="3">
    <source>
        <dbReference type="ARBA" id="ARBA00022989"/>
    </source>
</evidence>
<evidence type="ECO:0000256" key="4">
    <source>
        <dbReference type="ARBA" id="ARBA00023136"/>
    </source>
</evidence>
<keyword evidence="8" id="KW-1185">Reference proteome</keyword>
<evidence type="ECO:0000259" key="6">
    <source>
        <dbReference type="Pfam" id="PF12698"/>
    </source>
</evidence>
<feature type="transmembrane region" description="Helical" evidence="5">
    <location>
        <begin position="25"/>
        <end position="47"/>
    </location>
</feature>
<evidence type="ECO:0000313" key="7">
    <source>
        <dbReference type="EMBL" id="ABN70477.1"/>
    </source>
</evidence>
<dbReference type="RefSeq" id="WP_011839671.1">
    <property type="nucleotide sequence ID" value="NC_009033.1"/>
</dbReference>
<feature type="transmembrane region" description="Helical" evidence="5">
    <location>
        <begin position="208"/>
        <end position="228"/>
    </location>
</feature>
<keyword evidence="4 5" id="KW-0472">Membrane</keyword>
<dbReference type="AlphaFoldDB" id="A3DPB7"/>
<feature type="transmembrane region" description="Helical" evidence="5">
    <location>
        <begin position="334"/>
        <end position="355"/>
    </location>
</feature>
<dbReference type="InterPro" id="IPR013525">
    <property type="entry name" value="ABC2_TM"/>
</dbReference>
<dbReference type="KEGG" id="smr:Smar_1386"/>
<dbReference type="STRING" id="399550.Smar_1386"/>
<protein>
    <submittedName>
        <fullName evidence="7">ABC-2 type transporter</fullName>
    </submittedName>
</protein>
<dbReference type="PANTHER" id="PTHR43471">
    <property type="entry name" value="ABC TRANSPORTER PERMEASE"/>
    <property type="match status" value="1"/>
</dbReference>
<organism evidence="7 8">
    <name type="scientific">Staphylothermus marinus (strain ATCC 43588 / DSM 3639 / JCM 9404 / F1)</name>
    <dbReference type="NCBI Taxonomy" id="399550"/>
    <lineage>
        <taxon>Archaea</taxon>
        <taxon>Thermoproteota</taxon>
        <taxon>Thermoprotei</taxon>
        <taxon>Desulfurococcales</taxon>
        <taxon>Desulfurococcaceae</taxon>
        <taxon>Staphylothermus</taxon>
    </lineage>
</organism>
<reference evidence="8" key="1">
    <citation type="journal article" date="2009" name="BMC Genomics">
        <title>The complete genome sequence of Staphylothermus marinus reveals differences in sulfur metabolism among heterotrophic Crenarchaeota.</title>
        <authorList>
            <person name="Anderson I.J."/>
            <person name="Dharmarajan L."/>
            <person name="Rodriguez J."/>
            <person name="Hooper S."/>
            <person name="Porat I."/>
            <person name="Ulrich L.E."/>
            <person name="Elkins J.G."/>
            <person name="Mavromatis K."/>
            <person name="Sun H."/>
            <person name="Land M."/>
            <person name="Lapidus A."/>
            <person name="Lucas S."/>
            <person name="Barry K."/>
            <person name="Huber H."/>
            <person name="Zhulin I.B."/>
            <person name="Whitman W.B."/>
            <person name="Mukhopadhyay B."/>
            <person name="Woese C."/>
            <person name="Bristow J."/>
            <person name="Kyrpides N."/>
        </authorList>
    </citation>
    <scope>NUCLEOTIDE SEQUENCE [LARGE SCALE GENOMIC DNA]</scope>
    <source>
        <strain evidence="8">ATCC 43588 / DSM 3639 / JCM 9404 / F1</strain>
    </source>
</reference>
<dbReference type="EMBL" id="CP000575">
    <property type="protein sequence ID" value="ABN70477.1"/>
    <property type="molecule type" value="Genomic_DNA"/>
</dbReference>
<comment type="subcellular location">
    <subcellularLocation>
        <location evidence="1">Membrane</location>
        <topology evidence="1">Multi-pass membrane protein</topology>
    </subcellularLocation>
</comment>
<dbReference type="GeneID" id="4907203"/>
<dbReference type="Proteomes" id="UP000000254">
    <property type="component" value="Chromosome"/>
</dbReference>
<sequence>MRTTYFIRVLMWKELTDLIRDRKTLFTSILLPLIMLPLIGLLGVALVTQQPVLIAIIDLDNSSYHNDYLNITYNSSWVVSNLTNVLSRYGYNYTISSNESIVKNPKIDLAVVIPEGFAKNSTLLNTTARIIIYRKAGVQAAERAEATVNGVIYYLSIRLSDEKINSLSRILNITIVPQALRNPIQTRTEVVTITGVPAQPGFELKATFARILVLALSFVVTPAASYVIDGIVGERERKTMELLISSPAPLNSIIYSKMIAATILGLITAVADALGLVAYMFLLSIASGVGLGLIVDPMLLLIHSITAFFTILATITIALPFITRTKGIRSASNIAGIVTTIGIVFFFTGFFVDYIRLPSEILYPLYIVPYVHSILVIQSYMLGYVLRSIIHISVLAIVSIGLLVLATKTINTEKLLIAQS</sequence>
<dbReference type="OrthoDB" id="37107at2157"/>